<dbReference type="PANTHER" id="PTHR33221">
    <property type="entry name" value="WINGED HELIX-TURN-HELIX TRANSCRIPTIONAL REGULATOR, RRF2 FAMILY"/>
    <property type="match status" value="1"/>
</dbReference>
<keyword evidence="1" id="KW-0238">DNA-binding</keyword>
<reference evidence="2 3" key="1">
    <citation type="submission" date="2022-11" db="EMBL/GenBank/DDBJ databases">
        <title>Minimal conservation of predation-associated metabolite biosynthetic gene clusters underscores biosynthetic potential of Myxococcota including descriptions for ten novel species: Archangium lansinium sp. nov., Myxococcus landrumus sp. nov., Nannocystis bai.</title>
        <authorList>
            <person name="Ahearne A."/>
            <person name="Stevens C."/>
            <person name="Phillips K."/>
        </authorList>
    </citation>
    <scope>NUCLEOTIDE SEQUENCE [LARGE SCALE GENOMIC DNA]</scope>
    <source>
        <strain evidence="2 3">MIWBW</strain>
    </source>
</reference>
<dbReference type="Gene3D" id="1.10.10.10">
    <property type="entry name" value="Winged helix-like DNA-binding domain superfamily/Winged helix DNA-binding domain"/>
    <property type="match status" value="1"/>
</dbReference>
<dbReference type="EMBL" id="JAPNKA010000001">
    <property type="protein sequence ID" value="MCY1082483.1"/>
    <property type="molecule type" value="Genomic_DNA"/>
</dbReference>
<sequence length="155" mass="16665">MHLTLHADYALRVLLYLAANPDRVVSTGEVSDAYGISKHHLVRVVQGLGRHGFVEVRPGRSGGVVLARPPAEISVGEVVRHMEPDFHIVECFDPSTNTCPITPACGLIGVLHEATRAFQATLDKYTLEDLVRRSPRKLSNYFLKPAAGAAGAGGA</sequence>
<dbReference type="InterPro" id="IPR036390">
    <property type="entry name" value="WH_DNA-bd_sf"/>
</dbReference>
<evidence type="ECO:0000313" key="2">
    <source>
        <dbReference type="EMBL" id="MCY1082483.1"/>
    </source>
</evidence>
<gene>
    <name evidence="2" type="ORF">OV287_49360</name>
</gene>
<accession>A0ABT4ALA5</accession>
<keyword evidence="3" id="KW-1185">Reference proteome</keyword>
<protein>
    <submittedName>
        <fullName evidence="2">Rrf2 family transcriptional regulator</fullName>
    </submittedName>
</protein>
<dbReference type="PROSITE" id="PS51197">
    <property type="entry name" value="HTH_RRF2_2"/>
    <property type="match status" value="1"/>
</dbReference>
<comment type="caution">
    <text evidence="2">The sequence shown here is derived from an EMBL/GenBank/DDBJ whole genome shotgun (WGS) entry which is preliminary data.</text>
</comment>
<dbReference type="SUPFAM" id="SSF46785">
    <property type="entry name" value="Winged helix' DNA-binding domain"/>
    <property type="match status" value="1"/>
</dbReference>
<organism evidence="2 3">
    <name type="scientific">Archangium lansingense</name>
    <dbReference type="NCBI Taxonomy" id="2995310"/>
    <lineage>
        <taxon>Bacteria</taxon>
        <taxon>Pseudomonadati</taxon>
        <taxon>Myxococcota</taxon>
        <taxon>Myxococcia</taxon>
        <taxon>Myxococcales</taxon>
        <taxon>Cystobacterineae</taxon>
        <taxon>Archangiaceae</taxon>
        <taxon>Archangium</taxon>
    </lineage>
</organism>
<dbReference type="PANTHER" id="PTHR33221:SF4">
    <property type="entry name" value="HTH-TYPE TRANSCRIPTIONAL REPRESSOR NSRR"/>
    <property type="match status" value="1"/>
</dbReference>
<evidence type="ECO:0000256" key="1">
    <source>
        <dbReference type="ARBA" id="ARBA00023125"/>
    </source>
</evidence>
<proteinExistence type="predicted"/>
<dbReference type="RefSeq" id="WP_267541048.1">
    <property type="nucleotide sequence ID" value="NZ_JAPNKA010000001.1"/>
</dbReference>
<name>A0ABT4ALA5_9BACT</name>
<dbReference type="InterPro" id="IPR000944">
    <property type="entry name" value="Tscrpt_reg_Rrf2"/>
</dbReference>
<evidence type="ECO:0000313" key="3">
    <source>
        <dbReference type="Proteomes" id="UP001207654"/>
    </source>
</evidence>
<dbReference type="InterPro" id="IPR036388">
    <property type="entry name" value="WH-like_DNA-bd_sf"/>
</dbReference>
<dbReference type="Proteomes" id="UP001207654">
    <property type="component" value="Unassembled WGS sequence"/>
</dbReference>
<dbReference type="NCBIfam" id="TIGR00738">
    <property type="entry name" value="rrf2_super"/>
    <property type="match status" value="1"/>
</dbReference>
<dbReference type="Pfam" id="PF02082">
    <property type="entry name" value="Rrf2"/>
    <property type="match status" value="1"/>
</dbReference>